<comment type="subcellular location">
    <subcellularLocation>
        <location evidence="1">Secreted</location>
        <location evidence="1">Cell wall</location>
        <topology evidence="1">Peptidoglycan-anchor</topology>
    </subcellularLocation>
</comment>
<accession>W4QCM8</accession>
<keyword evidence="7" id="KW-0812">Transmembrane</keyword>
<dbReference type="OrthoDB" id="185675at2"/>
<comment type="caution">
    <text evidence="9">The sequence shown here is derived from an EMBL/GenBank/DDBJ whole genome shotgun (WGS) entry which is preliminary data.</text>
</comment>
<sequence>MPEISIKKLTFDEGLDGVKSNGTWPEDLDSQLSHAVVDGNGMLKFEVDGMPVDETWQELKLELDGLGEELAHVTRLKFDAFIPTTAGEGDVEASVQLPPDWETKFATDRHSLGELEDVEIGGTQYKHFPVSIDVTGAGQAESIAFSLIGSQLNMLDAFYIDNVELLNAYVQTPLDPWLVDDFEGYLGDDALLHRNYSSNGDPITLRLSSEYKNNGEYGLEYDYTIGSMGYAGRQTSLGPVNWTGANAFEFWLKHDGTEHHLTVQIQIGGVSFEYNVELDEPYEGMVRIPFGDFAPAGWESNQTAIIDQSRLERVSQFALYVGGGQGEGVLYFDDLRAVYDENAAEVPEAPDSEDKEVEPIIYQFETDLEGWSGSQAQIVDGHMKAVVQLGDGITSEVQKTSGYNLTDYRYIVANVTHDESGTIADEALLGKLFVKSGGDWSWSDSGEQEINRDGYSQIIYDISELNSRESIQEIGIEFIGPTGSEGTTNAYIDYVAIVTSLDELPEEADNGSGEDPEVDPDPGIDPDPEVDPDPDPDPGKKKEGTDEDDHDNGGSKGKSGETPKPSEGDPGEKTIDDKELEVVKGDSEDELPNTATNIYSILLAGLLLIFAGGLAILIRKRSVAN</sequence>
<dbReference type="GO" id="GO:0008810">
    <property type="term" value="F:cellulase activity"/>
    <property type="evidence" value="ECO:0007669"/>
    <property type="project" value="InterPro"/>
</dbReference>
<dbReference type="Pfam" id="PF03425">
    <property type="entry name" value="CBM_11"/>
    <property type="match status" value="1"/>
</dbReference>
<protein>
    <submittedName>
        <fullName evidence="9">Mannan endo-1,4-beta-mannosidase</fullName>
    </submittedName>
</protein>
<keyword evidence="4" id="KW-0732">Signal</keyword>
<dbReference type="Pfam" id="PF21253">
    <property type="entry name" value="Mann_GBD_bact"/>
    <property type="match status" value="1"/>
</dbReference>
<keyword evidence="5" id="KW-0572">Peptidoglycan-anchor</keyword>
<dbReference type="NCBIfam" id="TIGR01167">
    <property type="entry name" value="LPXTG_anchor"/>
    <property type="match status" value="1"/>
</dbReference>
<evidence type="ECO:0000259" key="8">
    <source>
        <dbReference type="PROSITE" id="PS50847"/>
    </source>
</evidence>
<feature type="compositionally biased region" description="Acidic residues" evidence="6">
    <location>
        <begin position="505"/>
        <end position="536"/>
    </location>
</feature>
<dbReference type="RefSeq" id="WP_052015596.1">
    <property type="nucleotide sequence ID" value="NZ_BAUU01000006.1"/>
</dbReference>
<dbReference type="SUPFAM" id="SSF49785">
    <property type="entry name" value="Galactose-binding domain-like"/>
    <property type="match status" value="3"/>
</dbReference>
<feature type="compositionally biased region" description="Basic and acidic residues" evidence="6">
    <location>
        <begin position="558"/>
        <end position="586"/>
    </location>
</feature>
<dbReference type="InterPro" id="IPR019931">
    <property type="entry name" value="LPXTG_anchor"/>
</dbReference>
<evidence type="ECO:0000256" key="4">
    <source>
        <dbReference type="ARBA" id="ARBA00022729"/>
    </source>
</evidence>
<proteinExistence type="predicted"/>
<evidence type="ECO:0000256" key="1">
    <source>
        <dbReference type="ARBA" id="ARBA00004168"/>
    </source>
</evidence>
<evidence type="ECO:0000313" key="9">
    <source>
        <dbReference type="EMBL" id="GAE29712.1"/>
    </source>
</evidence>
<keyword evidence="7" id="KW-1133">Transmembrane helix</keyword>
<dbReference type="EMBL" id="BAUU01000006">
    <property type="protein sequence ID" value="GAE29712.1"/>
    <property type="molecule type" value="Genomic_DNA"/>
</dbReference>
<dbReference type="Proteomes" id="UP000018895">
    <property type="component" value="Unassembled WGS sequence"/>
</dbReference>
<dbReference type="InterPro" id="IPR008979">
    <property type="entry name" value="Galactose-bd-like_sf"/>
</dbReference>
<dbReference type="InterPro" id="IPR049475">
    <property type="entry name" value="Mann_GBD_bact"/>
</dbReference>
<gene>
    <name evidence="9" type="ORF">JCM9152_1091</name>
</gene>
<evidence type="ECO:0000256" key="5">
    <source>
        <dbReference type="ARBA" id="ARBA00023088"/>
    </source>
</evidence>
<dbReference type="InterPro" id="IPR005087">
    <property type="entry name" value="CBM11"/>
</dbReference>
<dbReference type="Pfam" id="PF09212">
    <property type="entry name" value="CBM27"/>
    <property type="match status" value="1"/>
</dbReference>
<feature type="transmembrane region" description="Helical" evidence="7">
    <location>
        <begin position="598"/>
        <end position="618"/>
    </location>
</feature>
<dbReference type="Gene3D" id="2.60.120.430">
    <property type="entry name" value="Galactose-binding lectin"/>
    <property type="match status" value="1"/>
</dbReference>
<dbReference type="Gene3D" id="2.60.120.260">
    <property type="entry name" value="Galactose-binding domain-like"/>
    <property type="match status" value="2"/>
</dbReference>
<feature type="domain" description="Gram-positive cocci surface proteins LPxTG" evidence="8">
    <location>
        <begin position="591"/>
        <end position="625"/>
    </location>
</feature>
<reference evidence="9" key="1">
    <citation type="journal article" date="2014" name="Genome Announc.">
        <title>Draft Genome Sequences of Three Alkaliphilic Bacillus Strains, Bacillus wakoensis JCM 9140T, Bacillus akibai JCM 9157T, and Bacillus hemicellulosilyticus JCM 9152T.</title>
        <authorList>
            <person name="Yuki M."/>
            <person name="Oshima K."/>
            <person name="Suda W."/>
            <person name="Oshida Y."/>
            <person name="Kitamura K."/>
            <person name="Iida T."/>
            <person name="Hattori M."/>
            <person name="Ohkuma M."/>
        </authorList>
    </citation>
    <scope>NUCLEOTIDE SEQUENCE [LARGE SCALE GENOMIC DNA]</scope>
    <source>
        <strain evidence="9">JCM 9152</strain>
    </source>
</reference>
<dbReference type="STRING" id="1236971.JCM9152_1091"/>
<evidence type="ECO:0000313" key="10">
    <source>
        <dbReference type="Proteomes" id="UP000018895"/>
    </source>
</evidence>
<name>W4QCM8_9BACI</name>
<dbReference type="InterPro" id="IPR015295">
    <property type="entry name" value="CBM27"/>
</dbReference>
<keyword evidence="10" id="KW-1185">Reference proteome</keyword>
<keyword evidence="2" id="KW-0134">Cell wall</keyword>
<organism evidence="9 10">
    <name type="scientific">Halalkalibacter hemicellulosilyticusJCM 9152</name>
    <dbReference type="NCBI Taxonomy" id="1236971"/>
    <lineage>
        <taxon>Bacteria</taxon>
        <taxon>Bacillati</taxon>
        <taxon>Bacillota</taxon>
        <taxon>Bacilli</taxon>
        <taxon>Bacillales</taxon>
        <taxon>Bacillaceae</taxon>
        <taxon>Halalkalibacter</taxon>
    </lineage>
</organism>
<keyword evidence="7" id="KW-0472">Membrane</keyword>
<dbReference type="Pfam" id="PF00746">
    <property type="entry name" value="Gram_pos_anchor"/>
    <property type="match status" value="1"/>
</dbReference>
<feature type="region of interest" description="Disordered" evidence="6">
    <location>
        <begin position="505"/>
        <end position="592"/>
    </location>
</feature>
<dbReference type="PROSITE" id="PS50847">
    <property type="entry name" value="GRAM_POS_ANCHORING"/>
    <property type="match status" value="1"/>
</dbReference>
<evidence type="ECO:0000256" key="7">
    <source>
        <dbReference type="SAM" id="Phobius"/>
    </source>
</evidence>
<dbReference type="GO" id="GO:0030245">
    <property type="term" value="P:cellulose catabolic process"/>
    <property type="evidence" value="ECO:0007669"/>
    <property type="project" value="InterPro"/>
</dbReference>
<evidence type="ECO:0000256" key="6">
    <source>
        <dbReference type="SAM" id="MobiDB-lite"/>
    </source>
</evidence>
<evidence type="ECO:0000256" key="2">
    <source>
        <dbReference type="ARBA" id="ARBA00022512"/>
    </source>
</evidence>
<dbReference type="AlphaFoldDB" id="W4QCM8"/>
<evidence type="ECO:0000256" key="3">
    <source>
        <dbReference type="ARBA" id="ARBA00022525"/>
    </source>
</evidence>
<keyword evidence="3" id="KW-0964">Secreted</keyword>